<evidence type="ECO:0000313" key="2">
    <source>
        <dbReference type="EMBL" id="TWT54341.1"/>
    </source>
</evidence>
<feature type="transmembrane region" description="Helical" evidence="1">
    <location>
        <begin position="161"/>
        <end position="185"/>
    </location>
</feature>
<reference evidence="2 3" key="1">
    <citation type="submission" date="2019-02" db="EMBL/GenBank/DDBJ databases">
        <title>Deep-cultivation of Planctomycetes and their phenomic and genomic characterization uncovers novel biology.</title>
        <authorList>
            <person name="Wiegand S."/>
            <person name="Jogler M."/>
            <person name="Boedeker C."/>
            <person name="Pinto D."/>
            <person name="Vollmers J."/>
            <person name="Rivas-Marin E."/>
            <person name="Kohn T."/>
            <person name="Peeters S.H."/>
            <person name="Heuer A."/>
            <person name="Rast P."/>
            <person name="Oberbeckmann S."/>
            <person name="Bunk B."/>
            <person name="Jeske O."/>
            <person name="Meyerdierks A."/>
            <person name="Storesund J.E."/>
            <person name="Kallscheuer N."/>
            <person name="Luecker S."/>
            <person name="Lage O.M."/>
            <person name="Pohl T."/>
            <person name="Merkel B.J."/>
            <person name="Hornburger P."/>
            <person name="Mueller R.-W."/>
            <person name="Bruemmer F."/>
            <person name="Labrenz M."/>
            <person name="Spormann A.M."/>
            <person name="Op Den Camp H."/>
            <person name="Overmann J."/>
            <person name="Amann R."/>
            <person name="Jetten M.S.M."/>
            <person name="Mascher T."/>
            <person name="Medema M.H."/>
            <person name="Devos D.P."/>
            <person name="Kaster A.-K."/>
            <person name="Ovreas L."/>
            <person name="Rohde M."/>
            <person name="Galperin M.Y."/>
            <person name="Jogler C."/>
        </authorList>
    </citation>
    <scope>NUCLEOTIDE SEQUENCE [LARGE SCALE GENOMIC DNA]</scope>
    <source>
        <strain evidence="2 3">Pla22</strain>
    </source>
</reference>
<evidence type="ECO:0000313" key="3">
    <source>
        <dbReference type="Proteomes" id="UP000316598"/>
    </source>
</evidence>
<comment type="caution">
    <text evidence="2">The sequence shown here is derived from an EMBL/GenBank/DDBJ whole genome shotgun (WGS) entry which is preliminary data.</text>
</comment>
<keyword evidence="3" id="KW-1185">Reference proteome</keyword>
<dbReference type="Proteomes" id="UP000316598">
    <property type="component" value="Unassembled WGS sequence"/>
</dbReference>
<protein>
    <submittedName>
        <fullName evidence="2">Uncharacterized protein</fullName>
    </submittedName>
</protein>
<keyword evidence="1" id="KW-1133">Transmembrane helix</keyword>
<evidence type="ECO:0000256" key="1">
    <source>
        <dbReference type="SAM" id="Phobius"/>
    </source>
</evidence>
<organism evidence="2 3">
    <name type="scientific">Rubripirellula amarantea</name>
    <dbReference type="NCBI Taxonomy" id="2527999"/>
    <lineage>
        <taxon>Bacteria</taxon>
        <taxon>Pseudomonadati</taxon>
        <taxon>Planctomycetota</taxon>
        <taxon>Planctomycetia</taxon>
        <taxon>Pirellulales</taxon>
        <taxon>Pirellulaceae</taxon>
        <taxon>Rubripirellula</taxon>
    </lineage>
</organism>
<dbReference type="EMBL" id="SJPI01000001">
    <property type="protein sequence ID" value="TWT54341.1"/>
    <property type="molecule type" value="Genomic_DNA"/>
</dbReference>
<gene>
    <name evidence="2" type="ORF">Pla22_19870</name>
</gene>
<feature type="transmembrane region" description="Helical" evidence="1">
    <location>
        <begin position="76"/>
        <end position="103"/>
    </location>
</feature>
<dbReference type="RefSeq" id="WP_146514401.1">
    <property type="nucleotide sequence ID" value="NZ_SJPI01000001.1"/>
</dbReference>
<proteinExistence type="predicted"/>
<sequence>MSSNPSPYAPTNQSHALPPFPQLEEGRPVGVTVFAILSLVFGGLGLLSLLFSAGMYATGVTLGQPNAALDLFQTNMVYKVFTIVAMVLGIFFSIVQVVAGIGLLKMSELARKWTLIYAVYSIIAAVIASLMNLLYLFPAMKEQMATQVANTPAGAREFMELSMYAGMVGGMIFALALPTAILWYFNRATIKAKFAAANAVS</sequence>
<keyword evidence="1" id="KW-0812">Transmembrane</keyword>
<accession>A0A5C5WW31</accession>
<name>A0A5C5WW31_9BACT</name>
<dbReference type="AlphaFoldDB" id="A0A5C5WW31"/>
<feature type="transmembrane region" description="Helical" evidence="1">
    <location>
        <begin position="29"/>
        <end position="56"/>
    </location>
</feature>
<feature type="transmembrane region" description="Helical" evidence="1">
    <location>
        <begin position="115"/>
        <end position="137"/>
    </location>
</feature>
<keyword evidence="1" id="KW-0472">Membrane</keyword>